<accession>A0A941IM55</accession>
<dbReference type="EMBL" id="JAGSOG010000039">
    <property type="protein sequence ID" value="MBR7833775.1"/>
    <property type="molecule type" value="Genomic_DNA"/>
</dbReference>
<comment type="caution">
    <text evidence="1">The sequence shown here is derived from an EMBL/GenBank/DDBJ whole genome shotgun (WGS) entry which is preliminary data.</text>
</comment>
<dbReference type="AlphaFoldDB" id="A0A941IM55"/>
<protein>
    <submittedName>
        <fullName evidence="1">Uncharacterized protein</fullName>
    </submittedName>
</protein>
<evidence type="ECO:0000313" key="2">
    <source>
        <dbReference type="Proteomes" id="UP000675781"/>
    </source>
</evidence>
<dbReference type="Proteomes" id="UP000675781">
    <property type="component" value="Unassembled WGS sequence"/>
</dbReference>
<reference evidence="1" key="1">
    <citation type="submission" date="2021-04" db="EMBL/GenBank/DDBJ databases">
        <title>Genome based classification of Actinospica acidithermotolerans sp. nov., an actinobacterium isolated from an Indonesian hot spring.</title>
        <authorList>
            <person name="Kusuma A.B."/>
            <person name="Putra K.E."/>
            <person name="Nafisah S."/>
            <person name="Loh J."/>
            <person name="Nouioui I."/>
            <person name="Goodfellow M."/>
        </authorList>
    </citation>
    <scope>NUCLEOTIDE SEQUENCE</scope>
    <source>
        <strain evidence="1">CSCA 57</strain>
    </source>
</reference>
<dbReference type="RefSeq" id="WP_212528296.1">
    <property type="nucleotide sequence ID" value="NZ_JAGSOG010000039.1"/>
</dbReference>
<gene>
    <name evidence="1" type="ORF">KDL01_10895</name>
</gene>
<name>A0A941IM55_9ACTN</name>
<organism evidence="1 2">
    <name type="scientific">Actinospica durhamensis</name>
    <dbReference type="NCBI Taxonomy" id="1508375"/>
    <lineage>
        <taxon>Bacteria</taxon>
        <taxon>Bacillati</taxon>
        <taxon>Actinomycetota</taxon>
        <taxon>Actinomycetes</taxon>
        <taxon>Catenulisporales</taxon>
        <taxon>Actinospicaceae</taxon>
        <taxon>Actinospica</taxon>
    </lineage>
</organism>
<evidence type="ECO:0000313" key="1">
    <source>
        <dbReference type="EMBL" id="MBR7833775.1"/>
    </source>
</evidence>
<sequence>MQTKNDCAAYAQSVKSGGDGAQSPAGTLPADAHPVSLLECVQAEQDVAGEGEWQVVNTVRSTGSVDGFVNALRSAYVRPPQSSPTESIACTAIGYVQQWIVLVDGDGTAYRIAIPFWGVCPAPDPAVLKALAAVKTTIASTERIRQTLSAGAQSSGCDQQFAEVAFVYAQVNSSGTSAPFFSGTNSVKTFRVCFYKLAGAYDKIKPAGEFESAATISGGQAALVYDGLKSAPVAAGKNCAAPATEYATLFANADSGNWSVVELGGCRLAAPGSGPDRQAPSSVIQALLAAKK</sequence>
<proteinExistence type="predicted"/>
<keyword evidence="2" id="KW-1185">Reference proteome</keyword>